<dbReference type="HOGENOM" id="CLU_008952_0_0_1"/>
<gene>
    <name evidence="2" type="ORF">VDBG_00223</name>
</gene>
<proteinExistence type="predicted"/>
<keyword evidence="3" id="KW-1185">Reference proteome</keyword>
<dbReference type="GeneID" id="9528650"/>
<dbReference type="Proteomes" id="UP000008698">
    <property type="component" value="Unassembled WGS sequence"/>
</dbReference>
<dbReference type="AlphaFoldDB" id="C9S968"/>
<name>C9S968_VERA1</name>
<feature type="compositionally biased region" description="Low complexity" evidence="1">
    <location>
        <begin position="132"/>
        <end position="148"/>
    </location>
</feature>
<reference evidence="3" key="1">
    <citation type="journal article" date="2011" name="PLoS Pathog.">
        <title>Comparative genomics yields insights into niche adaptation of plant vascular wilt pathogens.</title>
        <authorList>
            <person name="Klosterman S.J."/>
            <person name="Subbarao K.V."/>
            <person name="Kang S."/>
            <person name="Veronese P."/>
            <person name="Gold S.E."/>
            <person name="Thomma B.P.H.J."/>
            <person name="Chen Z."/>
            <person name="Henrissat B."/>
            <person name="Lee Y.-H."/>
            <person name="Park J."/>
            <person name="Garcia-Pedrajas M.D."/>
            <person name="Barbara D.J."/>
            <person name="Anchieta A."/>
            <person name="de Jonge R."/>
            <person name="Santhanam P."/>
            <person name="Maruthachalam K."/>
            <person name="Atallah Z."/>
            <person name="Amyotte S.G."/>
            <person name="Paz Z."/>
            <person name="Inderbitzin P."/>
            <person name="Hayes R.J."/>
            <person name="Heiman D.I."/>
            <person name="Young S."/>
            <person name="Zeng Q."/>
            <person name="Engels R."/>
            <person name="Galagan J."/>
            <person name="Cuomo C.A."/>
            <person name="Dobinson K.F."/>
            <person name="Ma L.-J."/>
        </authorList>
    </citation>
    <scope>NUCLEOTIDE SEQUENCE [LARGE SCALE GENOMIC DNA]</scope>
    <source>
        <strain evidence="3">VaMs.102 / ATCC MYA-4576 / FGSC 10136</strain>
    </source>
</reference>
<dbReference type="OrthoDB" id="74545at2759"/>
<evidence type="ECO:0000313" key="3">
    <source>
        <dbReference type="Proteomes" id="UP000008698"/>
    </source>
</evidence>
<evidence type="ECO:0000313" key="2">
    <source>
        <dbReference type="EMBL" id="EEY14116.1"/>
    </source>
</evidence>
<dbReference type="PANTHER" id="PTHR37015">
    <property type="entry name" value="REVERSE TRANSCRIPTASE DOMAIN-CONTAINING PROTEIN"/>
    <property type="match status" value="1"/>
</dbReference>
<protein>
    <recommendedName>
        <fullName evidence="4">Reverse transcriptase domain-containing protein</fullName>
    </recommendedName>
</protein>
<accession>C9S968</accession>
<dbReference type="KEGG" id="val:VDBG_00223"/>
<evidence type="ECO:0008006" key="4">
    <source>
        <dbReference type="Google" id="ProtNLM"/>
    </source>
</evidence>
<evidence type="ECO:0000256" key="1">
    <source>
        <dbReference type="SAM" id="MobiDB-lite"/>
    </source>
</evidence>
<organism evidence="3">
    <name type="scientific">Verticillium alfalfae (strain VaMs.102 / ATCC MYA-4576 / FGSC 10136)</name>
    <name type="common">Verticillium wilt of alfalfa</name>
    <name type="synonym">Verticillium albo-atrum</name>
    <dbReference type="NCBI Taxonomy" id="526221"/>
    <lineage>
        <taxon>Eukaryota</taxon>
        <taxon>Fungi</taxon>
        <taxon>Dikarya</taxon>
        <taxon>Ascomycota</taxon>
        <taxon>Pezizomycotina</taxon>
        <taxon>Sordariomycetes</taxon>
        <taxon>Hypocreomycetidae</taxon>
        <taxon>Glomerellales</taxon>
        <taxon>Plectosphaerellaceae</taxon>
        <taxon>Verticillium</taxon>
    </lineage>
</organism>
<dbReference type="eggNOG" id="ENOG502QSPR">
    <property type="taxonomic scope" value="Eukaryota"/>
</dbReference>
<dbReference type="PANTHER" id="PTHR37015:SF2">
    <property type="entry name" value="REVERSE TRANSCRIPTASE DOMAIN-CONTAINING PROTEIN"/>
    <property type="match status" value="1"/>
</dbReference>
<dbReference type="RefSeq" id="XP_003008542.1">
    <property type="nucleotide sequence ID" value="XM_003008496.1"/>
</dbReference>
<dbReference type="EMBL" id="DS985214">
    <property type="protein sequence ID" value="EEY14116.1"/>
    <property type="molecule type" value="Genomic_DNA"/>
</dbReference>
<feature type="region of interest" description="Disordered" evidence="1">
    <location>
        <begin position="132"/>
        <end position="160"/>
    </location>
</feature>
<dbReference type="OMA" id="ATWENNG"/>
<sequence>MASSEILSQTLYSITNIKLDQLDKQKNEYESAKRALLDRASDEPEPKRRALLLAEGLEKLPSMTPVADSSTISLENLKRFILQAKHDPSVSQDFINDYEQSLRNELNVQSEKYRFAELYGKLVNEWISAGKADSTSDSDTASNAGSDAVSSSGFLPVGRAESHEQRATWEDWGVLMRSAFSDFLAAPGVPKTTVPPMDKEDARRRMFFLNTPRYQSANGSVHQDLDSHYRAEVLLDQLPATMDEQRGGYNQGEAAANDSRKSHIKVVQNLLHILQTSIIMKTRLGQDITVIRSDFKWFGPSVPHSSVYAVLEFFGVDTDWIAFFRKALECPLRFEEDPCDAQPQVRKRGTPLSTPIADFFAESMLFCLDFAVNQKADGARLYRLHDDMWLWGSEQRCVAAWSAITDFTKLMGLAINEEKTGSAIIRPKWKVPTPPGLKKGLPKGNESLFPGVSGGVGARLKQMIAERFGVQDVPDGYLYFPLSLGGLGLQNPFVPMFLLRESVLEDPGKVMDDYMTEEAARYRAARAAFESPHDDLDGTNRMNRTVEDLKRDYPDLKNERFFSYDEYTRYQERTSRALGRAFDQLRREPEPEPLREMEDGVCSGSAWQKLSAQERWVCRQHAKDMVSRFGGLAVVEQGLLPMGMMGMLRQSRFKWQG</sequence>